<evidence type="ECO:0000313" key="3">
    <source>
        <dbReference type="Proteomes" id="UP001056756"/>
    </source>
</evidence>
<organism evidence="2 3">
    <name type="scientific">Candidatus Pristimantibacillus lignocellulolyticus</name>
    <dbReference type="NCBI Taxonomy" id="2994561"/>
    <lineage>
        <taxon>Bacteria</taxon>
        <taxon>Bacillati</taxon>
        <taxon>Bacillota</taxon>
        <taxon>Bacilli</taxon>
        <taxon>Bacillales</taxon>
        <taxon>Paenibacillaceae</taxon>
        <taxon>Candidatus Pristimantibacillus</taxon>
    </lineage>
</organism>
<gene>
    <name evidence="2" type="ORF">NAG76_00825</name>
</gene>
<dbReference type="InterPro" id="IPR053170">
    <property type="entry name" value="Transcription_regulator"/>
</dbReference>
<feature type="transmembrane region" description="Helical" evidence="1">
    <location>
        <begin position="161"/>
        <end position="180"/>
    </location>
</feature>
<name>A0A9J6ZFE9_9BACL</name>
<keyword evidence="1" id="KW-0812">Transmembrane</keyword>
<keyword evidence="2" id="KW-0378">Hydrolase</keyword>
<evidence type="ECO:0000256" key="1">
    <source>
        <dbReference type="SAM" id="Phobius"/>
    </source>
</evidence>
<dbReference type="EMBL" id="CP097899">
    <property type="protein sequence ID" value="URN94837.1"/>
    <property type="molecule type" value="Genomic_DNA"/>
</dbReference>
<keyword evidence="1" id="KW-1133">Transmembrane helix</keyword>
<keyword evidence="1" id="KW-0472">Membrane</keyword>
<feature type="transmembrane region" description="Helical" evidence="1">
    <location>
        <begin position="133"/>
        <end position="155"/>
    </location>
</feature>
<sequence length="331" mass="38193">MDTASHFVVGVGLAGLSQLDPVVVSQPAMQTAVILATIIGSQAPDFDTITRLRSNAVYIRQHRGMSHSIPAVLLWTLLISASLYMFFPINDGYVHLLSWTLLAVSLHVGMDLFNTYGTQALRPFSKVWISWNIIHIFDPFIFITHIIASVLWISHLADPTLIFPVLYIIIAIYYVVRVSYHYYLKKHLQKSIPIQKDDVLTIIPTVRYRIWHLMIKKGDGSYKLGTLNRGNIRWVEQISSDHHPLINKSSHHPTVSALQSFTKHTVAHIIEHHWGTEVRWCDARYRHRRQYPFVAIVFYDHDEQPLASYVGWLNDQKLYKRLYNEAKLSSQ</sequence>
<dbReference type="PANTHER" id="PTHR40031">
    <property type="entry name" value="HYPOTHETICAL MEMBRANE SPANNING PROTEIN"/>
    <property type="match status" value="1"/>
</dbReference>
<protein>
    <submittedName>
        <fullName evidence="2">Metal-dependent hydrolase</fullName>
    </submittedName>
</protein>
<reference evidence="2" key="1">
    <citation type="submission" date="2022-05" db="EMBL/GenBank/DDBJ databases">
        <title>Novel bacterial taxa in a minimal lignocellulolytic consortium and its capacity to transform plastics disclosed by genome-resolved metagenomics.</title>
        <authorList>
            <person name="Rodriguez C.A.D."/>
            <person name="Diaz-Garcia L."/>
            <person name="Herrera K."/>
            <person name="Tarazona N.A."/>
            <person name="Sproer C."/>
            <person name="Overmann J."/>
            <person name="Jimenez D.J."/>
        </authorList>
    </citation>
    <scope>NUCLEOTIDE SEQUENCE</scope>
    <source>
        <strain evidence="2">MAG5</strain>
    </source>
</reference>
<dbReference type="Proteomes" id="UP001056756">
    <property type="component" value="Chromosome"/>
</dbReference>
<dbReference type="Pfam" id="PF04307">
    <property type="entry name" value="YdjM"/>
    <property type="match status" value="1"/>
</dbReference>
<evidence type="ECO:0000313" key="2">
    <source>
        <dbReference type="EMBL" id="URN94837.1"/>
    </source>
</evidence>
<feature type="transmembrane region" description="Helical" evidence="1">
    <location>
        <begin position="93"/>
        <end position="113"/>
    </location>
</feature>
<dbReference type="GO" id="GO:0016787">
    <property type="term" value="F:hydrolase activity"/>
    <property type="evidence" value="ECO:0007669"/>
    <property type="project" value="UniProtKB-KW"/>
</dbReference>
<dbReference type="KEGG" id="plig:NAG76_00825"/>
<accession>A0A9J6ZFE9</accession>
<proteinExistence type="predicted"/>
<dbReference type="AlphaFoldDB" id="A0A9J6ZFE9"/>
<dbReference type="PANTHER" id="PTHR40031:SF1">
    <property type="entry name" value="MEMBRANE-BOUND METAL-DEPENDENT HYDROLASE"/>
    <property type="match status" value="1"/>
</dbReference>
<feature type="transmembrane region" description="Helical" evidence="1">
    <location>
        <begin position="69"/>
        <end position="87"/>
    </location>
</feature>
<dbReference type="InterPro" id="IPR007404">
    <property type="entry name" value="YdjM-like"/>
</dbReference>